<evidence type="ECO:0000313" key="2">
    <source>
        <dbReference type="Proteomes" id="UP001364695"/>
    </source>
</evidence>
<protein>
    <submittedName>
        <fullName evidence="1">Ribose ABC transporter substrate-binding protein RbsB</fullName>
    </submittedName>
</protein>
<organism evidence="1 2">
    <name type="scientific">Amphibiibacter pelophylacis</name>
    <dbReference type="NCBI Taxonomy" id="1799477"/>
    <lineage>
        <taxon>Bacteria</taxon>
        <taxon>Pseudomonadati</taxon>
        <taxon>Pseudomonadota</taxon>
        <taxon>Betaproteobacteria</taxon>
        <taxon>Burkholderiales</taxon>
        <taxon>Sphaerotilaceae</taxon>
        <taxon>Amphibiibacter</taxon>
    </lineage>
</organism>
<dbReference type="EMBL" id="JAWDIE010000013">
    <property type="protein sequence ID" value="MEJ7138651.1"/>
    <property type="molecule type" value="Genomic_DNA"/>
</dbReference>
<name>A0ACC6P359_9BURK</name>
<proteinExistence type="predicted"/>
<sequence length="325" mass="33029">MTLNLTSRRHVLTSALAAAVLALSACSKTEAPAAASSAPAEAPAAAAAPAEAGGKVGLALSTLNNPFFVELRDGAQAEAKKDGVDLIVVDAQDDPAKQQSGIEDLLQKQIKVLLINPTDSAAVANVVKEATAKGVKVVSLDRTVEGAPVVSHIASDNIAGGKMAAEFIAKKLGGKGSLIELQGIPGSSAARERGEGFKQGLAATPDLKVVASQPADFDRAKGLSVMENLLQSHKDIQAVFAHNDEMALGATKALEAAKMKDVLVVGFDATPDAVAAVKAGTMAATVQQQPAMIGAQGIQVAKKLLAGETVDASIPVPLQLVTQGQ</sequence>
<dbReference type="Proteomes" id="UP001364695">
    <property type="component" value="Unassembled WGS sequence"/>
</dbReference>
<comment type="caution">
    <text evidence="1">The sequence shown here is derived from an EMBL/GenBank/DDBJ whole genome shotgun (WGS) entry which is preliminary data.</text>
</comment>
<keyword evidence="2" id="KW-1185">Reference proteome</keyword>
<reference evidence="1" key="1">
    <citation type="submission" date="2023-10" db="EMBL/GenBank/DDBJ databases">
        <title>Amphibacter perezi, gen. nov., sp. nov. a novel taxa of the family Comamonadaceae, class Betaproteobacteria isolated from the skin microbiota of Pelophylax perezi from different populations.</title>
        <authorList>
            <person name="Costa S."/>
            <person name="Proenca D.N."/>
            <person name="Lopes I."/>
            <person name="Morais P.V."/>
        </authorList>
    </citation>
    <scope>NUCLEOTIDE SEQUENCE</scope>
    <source>
        <strain evidence="1">SL12-8</strain>
    </source>
</reference>
<evidence type="ECO:0000313" key="1">
    <source>
        <dbReference type="EMBL" id="MEJ7138651.1"/>
    </source>
</evidence>
<gene>
    <name evidence="1" type="primary">rbsB</name>
    <name evidence="1" type="ORF">RV045_09470</name>
</gene>
<accession>A0ACC6P359</accession>